<evidence type="ECO:0000313" key="2">
    <source>
        <dbReference type="EMBL" id="BAO54693.1"/>
    </source>
</evidence>
<reference evidence="2 3" key="1">
    <citation type="journal article" date="2014" name="Proc. Natl. Acad. Sci. U.S.A.">
        <title>Functional characterization of flavobacteria rhodopsins reveals a unique class of light-driven chloride pump in bacteria.</title>
        <authorList>
            <person name="Yoshizawa S."/>
            <person name="Kumagai Y."/>
            <person name="Kim H."/>
            <person name="Ogura Y."/>
            <person name="Hayashi T."/>
            <person name="Iwasaki W."/>
            <person name="DeLong E.F."/>
            <person name="Kogure K."/>
        </authorList>
    </citation>
    <scope>NUCLEOTIDE SEQUENCE [LARGE SCALE GENOMIC DNA]</scope>
    <source>
        <strain evidence="2 3">S1-08</strain>
    </source>
</reference>
<dbReference type="InterPro" id="IPR037523">
    <property type="entry name" value="VOC_core"/>
</dbReference>
<dbReference type="InterPro" id="IPR029068">
    <property type="entry name" value="Glyas_Bleomycin-R_OHBP_Dase"/>
</dbReference>
<protein>
    <recommendedName>
        <fullName evidence="1">VOC domain-containing protein</fullName>
    </recommendedName>
</protein>
<dbReference type="HOGENOM" id="CLU_147344_1_0_10"/>
<evidence type="ECO:0000313" key="3">
    <source>
        <dbReference type="Proteomes" id="UP000031760"/>
    </source>
</evidence>
<dbReference type="PROSITE" id="PS51819">
    <property type="entry name" value="VOC"/>
    <property type="match status" value="1"/>
</dbReference>
<dbReference type="AlphaFoldDB" id="W8VUM0"/>
<proteinExistence type="predicted"/>
<sequence>MKMPVKSVQVKSILPFIGSDDYNTSRTFYKKLGFEEVWYSSSMCRFSLDGFGFYLQNAHVQDWVENTMLFLEVEDLEETLKIFKSLNLPAGFPKSRLSEIVKNDWGSEFFLHDPSGILWHIGSFNS</sequence>
<dbReference type="EMBL" id="AP014548">
    <property type="protein sequence ID" value="BAO54693.1"/>
    <property type="molecule type" value="Genomic_DNA"/>
</dbReference>
<keyword evidence="3" id="KW-1185">Reference proteome</keyword>
<dbReference type="RefSeq" id="WP_231862355.1">
    <property type="nucleotide sequence ID" value="NZ_AP014548.1"/>
</dbReference>
<feature type="domain" description="VOC" evidence="1">
    <location>
        <begin position="9"/>
        <end position="124"/>
    </location>
</feature>
<gene>
    <name evidence="2" type="ORF">NMS_0684</name>
</gene>
<evidence type="ECO:0000259" key="1">
    <source>
        <dbReference type="PROSITE" id="PS51819"/>
    </source>
</evidence>
<dbReference type="SUPFAM" id="SSF54593">
    <property type="entry name" value="Glyoxalase/Bleomycin resistance protein/Dihydroxybiphenyl dioxygenase"/>
    <property type="match status" value="1"/>
</dbReference>
<accession>W8VUM0</accession>
<dbReference type="Proteomes" id="UP000031760">
    <property type="component" value="Chromosome"/>
</dbReference>
<dbReference type="KEGG" id="nmf:NMS_0684"/>
<organism evidence="2 3">
    <name type="scientific">Nonlabens marinus S1-08</name>
    <dbReference type="NCBI Taxonomy" id="1454201"/>
    <lineage>
        <taxon>Bacteria</taxon>
        <taxon>Pseudomonadati</taxon>
        <taxon>Bacteroidota</taxon>
        <taxon>Flavobacteriia</taxon>
        <taxon>Flavobacteriales</taxon>
        <taxon>Flavobacteriaceae</taxon>
        <taxon>Nonlabens</taxon>
    </lineage>
</organism>
<dbReference type="STRING" id="1454201.NMS_0684"/>
<name>W8VUM0_9FLAO</name>
<dbReference type="Gene3D" id="3.10.180.10">
    <property type="entry name" value="2,3-Dihydroxybiphenyl 1,2-Dioxygenase, domain 1"/>
    <property type="match status" value="1"/>
</dbReference>